<protein>
    <submittedName>
        <fullName evidence="1">Uncharacterized protein</fullName>
    </submittedName>
</protein>
<comment type="caution">
    <text evidence="1">The sequence shown here is derived from an EMBL/GenBank/DDBJ whole genome shotgun (WGS) entry which is preliminary data.</text>
</comment>
<evidence type="ECO:0000313" key="1">
    <source>
        <dbReference type="EMBL" id="KAL2645044.1"/>
    </source>
</evidence>
<accession>A0ABD1ZB55</accession>
<reference evidence="1 2" key="1">
    <citation type="submission" date="2024-09" db="EMBL/GenBank/DDBJ databases">
        <title>Chromosome-scale assembly of Riccia fluitans.</title>
        <authorList>
            <person name="Paukszto L."/>
            <person name="Sawicki J."/>
            <person name="Karawczyk K."/>
            <person name="Piernik-Szablinska J."/>
            <person name="Szczecinska M."/>
            <person name="Mazdziarz M."/>
        </authorList>
    </citation>
    <scope>NUCLEOTIDE SEQUENCE [LARGE SCALE GENOMIC DNA]</scope>
    <source>
        <strain evidence="1">Rf_01</strain>
        <tissue evidence="1">Aerial parts of the thallus</tissue>
    </source>
</reference>
<dbReference type="Proteomes" id="UP001605036">
    <property type="component" value="Unassembled WGS sequence"/>
</dbReference>
<organism evidence="1 2">
    <name type="scientific">Riccia fluitans</name>
    <dbReference type="NCBI Taxonomy" id="41844"/>
    <lineage>
        <taxon>Eukaryota</taxon>
        <taxon>Viridiplantae</taxon>
        <taxon>Streptophyta</taxon>
        <taxon>Embryophyta</taxon>
        <taxon>Marchantiophyta</taxon>
        <taxon>Marchantiopsida</taxon>
        <taxon>Marchantiidae</taxon>
        <taxon>Marchantiales</taxon>
        <taxon>Ricciaceae</taxon>
        <taxon>Riccia</taxon>
    </lineage>
</organism>
<dbReference type="AlphaFoldDB" id="A0ABD1ZB55"/>
<evidence type="ECO:0000313" key="2">
    <source>
        <dbReference type="Proteomes" id="UP001605036"/>
    </source>
</evidence>
<keyword evidence="2" id="KW-1185">Reference proteome</keyword>
<name>A0ABD1ZB55_9MARC</name>
<sequence>MRVAQVFSIPRSSGLQRNQNQRTLGGCSCGSWRTVFRRVPLRKAKASHKVIFEVPELGCQRGHIFSNCGSTGRHWPPAVLTAPLLRDKQLFQRMSQSESNFAQRVRGSSMLMM</sequence>
<proteinExistence type="predicted"/>
<dbReference type="EMBL" id="JBHFFA010000002">
    <property type="protein sequence ID" value="KAL2645044.1"/>
    <property type="molecule type" value="Genomic_DNA"/>
</dbReference>
<gene>
    <name evidence="1" type="ORF">R1flu_012631</name>
</gene>